<evidence type="ECO:0000313" key="2">
    <source>
        <dbReference type="Proteomes" id="UP001320420"/>
    </source>
</evidence>
<reference evidence="1 2" key="1">
    <citation type="submission" date="2024-02" db="EMBL/GenBank/DDBJ databases">
        <title>De novo assembly and annotation of 12 fungi associated with fruit tree decline syndrome in Ontario, Canada.</title>
        <authorList>
            <person name="Sulman M."/>
            <person name="Ellouze W."/>
            <person name="Ilyukhin E."/>
        </authorList>
    </citation>
    <scope>NUCLEOTIDE SEQUENCE [LARGE SCALE GENOMIC DNA]</scope>
    <source>
        <strain evidence="1 2">M11/M66-122</strain>
    </source>
</reference>
<proteinExistence type="predicted"/>
<dbReference type="Proteomes" id="UP001320420">
    <property type="component" value="Unassembled WGS sequence"/>
</dbReference>
<organism evidence="1 2">
    <name type="scientific">Diatrype stigma</name>
    <dbReference type="NCBI Taxonomy" id="117547"/>
    <lineage>
        <taxon>Eukaryota</taxon>
        <taxon>Fungi</taxon>
        <taxon>Dikarya</taxon>
        <taxon>Ascomycota</taxon>
        <taxon>Pezizomycotina</taxon>
        <taxon>Sordariomycetes</taxon>
        <taxon>Xylariomycetidae</taxon>
        <taxon>Xylariales</taxon>
        <taxon>Diatrypaceae</taxon>
        <taxon>Diatrype</taxon>
    </lineage>
</organism>
<dbReference type="AlphaFoldDB" id="A0AAN9YSV2"/>
<gene>
    <name evidence="1" type="ORF">SLS62_004983</name>
</gene>
<comment type="caution">
    <text evidence="1">The sequence shown here is derived from an EMBL/GenBank/DDBJ whole genome shotgun (WGS) entry which is preliminary data.</text>
</comment>
<dbReference type="EMBL" id="JAKJXP020000032">
    <property type="protein sequence ID" value="KAK7753034.1"/>
    <property type="molecule type" value="Genomic_DNA"/>
</dbReference>
<evidence type="ECO:0000313" key="1">
    <source>
        <dbReference type="EMBL" id="KAK7753034.1"/>
    </source>
</evidence>
<name>A0AAN9YSV2_9PEZI</name>
<keyword evidence="2" id="KW-1185">Reference proteome</keyword>
<sequence length="172" mass="18541">MYDLFKVPQAKRFDFDAQPSSIASLHVLSGSTRLCLSRLSSPSSHLRTSPGTTAEQGTGKVTVSLDCDDDGHGHSDYGSGDVQLSPGGSEARCQRQRLRIRLGKRFGALSLVVDLEIMSGDFWLGRTYIEQVGADVVLACTPVQFRVDASGAVLQLGIDARQKGEGTPPVWF</sequence>
<protein>
    <submittedName>
        <fullName evidence="1">Uncharacterized protein</fullName>
    </submittedName>
</protein>
<accession>A0AAN9YSV2</accession>